<comment type="pathway">
    <text evidence="2 13">Protein modification; protein glycosylation.</text>
</comment>
<dbReference type="InterPro" id="IPR052463">
    <property type="entry name" value="O-linked_mannose_GnT"/>
</dbReference>
<proteinExistence type="inferred from homology"/>
<dbReference type="EMBL" id="JAHLQT010036894">
    <property type="protein sequence ID" value="KAG7157782.1"/>
    <property type="molecule type" value="Genomic_DNA"/>
</dbReference>
<evidence type="ECO:0000256" key="4">
    <source>
        <dbReference type="ARBA" id="ARBA00022676"/>
    </source>
</evidence>
<dbReference type="Pfam" id="PF15711">
    <property type="entry name" value="ILEI"/>
    <property type="match status" value="1"/>
</dbReference>
<keyword evidence="12 13" id="KW-0464">Manganese</keyword>
<evidence type="ECO:0000256" key="11">
    <source>
        <dbReference type="ARBA" id="ARBA00023136"/>
    </source>
</evidence>
<keyword evidence="5" id="KW-0808">Transferase</keyword>
<comment type="catalytic activity">
    <reaction evidence="13">
        <text>N(4)-(alpha-D-Man-(1-&gt;3)-[alpha-D-Man-(1-&gt;3)-[alpha-D-Man-(1-&gt;6)]-alpha-D-Man-(1-&gt;6)]-beta-D-Man-(1-&gt;4)-beta-D-GlcNAc-(1-&gt;4)-beta-D-GlcNAc)-L-asparaginyl-[protein] (N-glucan mannose isomer 5A1,2) + UDP-N-acetyl-alpha-D-glucosamine = N(4)-{beta-D-GlcNAc-(1-&gt;2)-alpha-D-Man-(1-&gt;3)-[alpha-D-Man-(1-&gt;3)-[alpha-D-Man-(1-&gt;6)]-alpha-D-Man-(1-&gt;6)]-beta-D-Man-(1-&gt;4)-beta-D-GlcNAc-(1-&gt;4)-beta-D-GlcNAc}-L-asparaginyl-[protein] + UDP + H(+)</text>
        <dbReference type="Rhea" id="RHEA:11456"/>
        <dbReference type="Rhea" id="RHEA-COMP:14367"/>
        <dbReference type="Rhea" id="RHEA-COMP:14368"/>
        <dbReference type="ChEBI" id="CHEBI:15378"/>
        <dbReference type="ChEBI" id="CHEBI:57705"/>
        <dbReference type="ChEBI" id="CHEBI:58223"/>
        <dbReference type="ChEBI" id="CHEBI:59087"/>
        <dbReference type="ChEBI" id="CHEBI:60625"/>
        <dbReference type="EC" id="2.4.1.101"/>
    </reaction>
</comment>
<dbReference type="PANTHER" id="PTHR46396:SF2">
    <property type="entry name" value="ILEI_PANDER DOMAIN-CONTAINING PROTEIN"/>
    <property type="match status" value="1"/>
</dbReference>
<evidence type="ECO:0000313" key="16">
    <source>
        <dbReference type="EMBL" id="KAG7157782.1"/>
    </source>
</evidence>
<dbReference type="AlphaFoldDB" id="A0A8J5JGJ3"/>
<dbReference type="InterPro" id="IPR029044">
    <property type="entry name" value="Nucleotide-diphossugar_trans"/>
</dbReference>
<dbReference type="UniPathway" id="UPA00378"/>
<sequence length="681" mass="76939">MGYVLLVTVTLVTVTEGAELLSMRWRNIGRGHNYKPYNLATHNRIRGNGVTFTEAISRHLHLSVSINTTCVTLKIDDQLVYEGTGEAVNTGRYGALHSGVHVLVVHGGRGNLMMARQFLTYQPAEHARLKDCVASVQHGRVIVLVGVPEWVMFLGRGAEETLTSLGSRWAAKATQGEVWAWVGVVGGKTLAEATTTRGLERYPSSDLHLDVYVAKTDPGQVRCPWYTRPRMYRQATFCERYEGYGDLCTCNDTFFPETRRLQLTLTPLSSLFTGILIYPGADTRGGGDCLQALLLIQNYVLNLLVLGVLDRLLRQLFTMAGAWQTEVLVVVDGAHQETLALVEVMGVSVVIHRPEGFHNNRINANVKFALDSVFRRFAGAHKAIVLEDDLLLSPDLLRYFHQVSPLLDLDPSVYCVNAYSSNSFADTASDPQVLLRARTYPMYGWMITRAYSSEVIQKWVPPGDLRKGRDVVFPEVSRTFHSGSAGVHVTGFEQEVFFNRMIYNHLPHVDLMDVNQMIRDRYDERLTRDLKVAKTLDTLPRDLCAMTWVTRNSSRPLALYLHAEDNNDKYHSFKLFLMCLRTYDESTREIYKGVIRVRWRGTLVYLVGCPFSPFCIHNPRKNMVFKPSMGDLQAAGQARDEWELTFRPNPRLARHPDLTPDLDLNNFLTRQAETTTRSSGT</sequence>
<dbReference type="Pfam" id="PF03071">
    <property type="entry name" value="GNT-I"/>
    <property type="match status" value="1"/>
</dbReference>
<dbReference type="InterPro" id="IPR004139">
    <property type="entry name" value="Glyco_trans_13"/>
</dbReference>
<dbReference type="GO" id="GO:0047223">
    <property type="term" value="F:beta-1,3-galactosyl-O-glycosyl-glycoprotein beta-1,3-N-acetylglucosaminyltransferase activity"/>
    <property type="evidence" value="ECO:0007669"/>
    <property type="project" value="TreeGrafter"/>
</dbReference>
<dbReference type="EC" id="2.4.1.101" evidence="13"/>
<dbReference type="Proteomes" id="UP000747542">
    <property type="component" value="Unassembled WGS sequence"/>
</dbReference>
<evidence type="ECO:0000259" key="15">
    <source>
        <dbReference type="Pfam" id="PF15711"/>
    </source>
</evidence>
<keyword evidence="14" id="KW-0732">Signal</keyword>
<evidence type="ECO:0000313" key="17">
    <source>
        <dbReference type="Proteomes" id="UP000747542"/>
    </source>
</evidence>
<keyword evidence="4 13" id="KW-0328">Glycosyltransferase</keyword>
<comment type="function">
    <text evidence="13">Initiates complex N-linked carbohydrate formation. Essential for the conversion of high-mannose to hybrid and complex N-glycans.</text>
</comment>
<evidence type="ECO:0000256" key="3">
    <source>
        <dbReference type="ARBA" id="ARBA00006492"/>
    </source>
</evidence>
<evidence type="ECO:0000256" key="1">
    <source>
        <dbReference type="ARBA" id="ARBA00004323"/>
    </source>
</evidence>
<comment type="similarity">
    <text evidence="3 13">Belongs to the glycosyltransferase 13 family.</text>
</comment>
<feature type="signal peptide" evidence="14">
    <location>
        <begin position="1"/>
        <end position="17"/>
    </location>
</feature>
<evidence type="ECO:0000256" key="10">
    <source>
        <dbReference type="ARBA" id="ARBA00023034"/>
    </source>
</evidence>
<dbReference type="GO" id="GO:0000139">
    <property type="term" value="C:Golgi membrane"/>
    <property type="evidence" value="ECO:0007669"/>
    <property type="project" value="UniProtKB-SubCell"/>
</dbReference>
<keyword evidence="6" id="KW-0812">Transmembrane</keyword>
<evidence type="ECO:0000256" key="5">
    <source>
        <dbReference type="ARBA" id="ARBA00022679"/>
    </source>
</evidence>
<dbReference type="PANTHER" id="PTHR46396">
    <property type="entry name" value="PROTEIN O-LINKED-MANNOSE BETA-1,2-N-ACETYLGLUCOSAMINYLTRANSFERASE 1"/>
    <property type="match status" value="1"/>
</dbReference>
<keyword evidence="7 13" id="KW-0479">Metal-binding</keyword>
<feature type="domain" description="ILEI/PANDER" evidence="15">
    <location>
        <begin position="98"/>
        <end position="186"/>
    </location>
</feature>
<dbReference type="SUPFAM" id="SSF53448">
    <property type="entry name" value="Nucleotide-diphospho-sugar transferases"/>
    <property type="match status" value="1"/>
</dbReference>
<evidence type="ECO:0000256" key="14">
    <source>
        <dbReference type="SAM" id="SignalP"/>
    </source>
</evidence>
<dbReference type="Gene3D" id="3.90.550.10">
    <property type="entry name" value="Spore Coat Polysaccharide Biosynthesis Protein SpsA, Chain A"/>
    <property type="match status" value="1"/>
</dbReference>
<keyword evidence="9" id="KW-1133">Transmembrane helix</keyword>
<evidence type="ECO:0000256" key="7">
    <source>
        <dbReference type="ARBA" id="ARBA00022723"/>
    </source>
</evidence>
<evidence type="ECO:0000256" key="13">
    <source>
        <dbReference type="RuleBase" id="RU368119"/>
    </source>
</evidence>
<comment type="caution">
    <text evidence="16">The sequence shown here is derived from an EMBL/GenBank/DDBJ whole genome shotgun (WGS) entry which is preliminary data.</text>
</comment>
<dbReference type="PROSITE" id="PS52031">
    <property type="entry name" value="GG_LECTIN"/>
    <property type="match status" value="1"/>
</dbReference>
<comment type="cofactor">
    <cofactor evidence="13">
        <name>Mn(2+)</name>
        <dbReference type="ChEBI" id="CHEBI:29035"/>
    </cofactor>
    <text evidence="13">The cofactor is mostly bound to the substrate.</text>
</comment>
<organism evidence="16 17">
    <name type="scientific">Homarus americanus</name>
    <name type="common">American lobster</name>
    <dbReference type="NCBI Taxonomy" id="6706"/>
    <lineage>
        <taxon>Eukaryota</taxon>
        <taxon>Metazoa</taxon>
        <taxon>Ecdysozoa</taxon>
        <taxon>Arthropoda</taxon>
        <taxon>Crustacea</taxon>
        <taxon>Multicrustacea</taxon>
        <taxon>Malacostraca</taxon>
        <taxon>Eumalacostraca</taxon>
        <taxon>Eucarida</taxon>
        <taxon>Decapoda</taxon>
        <taxon>Pleocyemata</taxon>
        <taxon>Astacidea</taxon>
        <taxon>Nephropoidea</taxon>
        <taxon>Nephropidae</taxon>
        <taxon>Homarus</taxon>
    </lineage>
</organism>
<evidence type="ECO:0000256" key="12">
    <source>
        <dbReference type="ARBA" id="ARBA00023211"/>
    </source>
</evidence>
<keyword evidence="8 13" id="KW-0735">Signal-anchor</keyword>
<keyword evidence="17" id="KW-1185">Reference proteome</keyword>
<evidence type="ECO:0000256" key="9">
    <source>
        <dbReference type="ARBA" id="ARBA00022989"/>
    </source>
</evidence>
<protein>
    <recommendedName>
        <fullName evidence="13">Alpha-1,3-mannosyl-glycoprotein 2-beta-N-acetylglucosaminyltransferase</fullName>
        <shortName evidence="13">GNT-I</shortName>
        <shortName evidence="13">GlcNAc-T I</shortName>
        <ecNumber evidence="13">2.4.1.101</ecNumber>
    </recommendedName>
    <alternativeName>
        <fullName evidence="13">N-glycosyl-oligosaccharide-glycoprotein N-acetylglucosaminyltransferase I</fullName>
    </alternativeName>
</protein>
<dbReference type="GO" id="GO:0030145">
    <property type="term" value="F:manganese ion binding"/>
    <property type="evidence" value="ECO:0007669"/>
    <property type="project" value="UniProtKB-UniRule"/>
</dbReference>
<dbReference type="InterPro" id="IPR039477">
    <property type="entry name" value="ILEI/PANDER_dom"/>
</dbReference>
<name>A0A8J5JGJ3_HOMAM</name>
<accession>A0A8J5JGJ3</accession>
<keyword evidence="11" id="KW-0472">Membrane</keyword>
<reference evidence="16" key="1">
    <citation type="journal article" date="2021" name="Sci. Adv.">
        <title>The American lobster genome reveals insights on longevity, neural, and immune adaptations.</title>
        <authorList>
            <person name="Polinski J.M."/>
            <person name="Zimin A.V."/>
            <person name="Clark K.F."/>
            <person name="Kohn A.B."/>
            <person name="Sadowski N."/>
            <person name="Timp W."/>
            <person name="Ptitsyn A."/>
            <person name="Khanna P."/>
            <person name="Romanova D.Y."/>
            <person name="Williams P."/>
            <person name="Greenwood S.J."/>
            <person name="Moroz L.L."/>
            <person name="Walt D.R."/>
            <person name="Bodnar A.G."/>
        </authorList>
    </citation>
    <scope>NUCLEOTIDE SEQUENCE</scope>
    <source>
        <strain evidence="16">GMGI-L3</strain>
    </source>
</reference>
<feature type="chain" id="PRO_5035229433" description="Alpha-1,3-mannosyl-glycoprotein 2-beta-N-acetylglucosaminyltransferase" evidence="14">
    <location>
        <begin position="18"/>
        <end position="681"/>
    </location>
</feature>
<comment type="subcellular location">
    <subcellularLocation>
        <location evidence="1 13">Golgi apparatus membrane</location>
        <topology evidence="1 13">Single-pass type II membrane protein</topology>
    </subcellularLocation>
</comment>
<dbReference type="GO" id="GO:0016266">
    <property type="term" value="P:protein O-linked glycosylation via N-acetyl-galactosamine"/>
    <property type="evidence" value="ECO:0007669"/>
    <property type="project" value="TreeGrafter"/>
</dbReference>
<keyword evidence="10 13" id="KW-0333">Golgi apparatus</keyword>
<evidence type="ECO:0000256" key="2">
    <source>
        <dbReference type="ARBA" id="ARBA00004922"/>
    </source>
</evidence>
<evidence type="ECO:0000256" key="8">
    <source>
        <dbReference type="ARBA" id="ARBA00022968"/>
    </source>
</evidence>
<gene>
    <name evidence="16" type="ORF">Hamer_G023407</name>
</gene>
<dbReference type="GO" id="GO:0003827">
    <property type="term" value="F:alpha-1,3-mannosylglycoprotein 2-beta-N-acetylglucosaminyltransferase activity"/>
    <property type="evidence" value="ECO:0007669"/>
    <property type="project" value="UniProtKB-UniRule"/>
</dbReference>
<evidence type="ECO:0000256" key="6">
    <source>
        <dbReference type="ARBA" id="ARBA00022692"/>
    </source>
</evidence>